<dbReference type="EMBL" id="JACNIG010000161">
    <property type="protein sequence ID" value="MBC8431636.1"/>
    <property type="molecule type" value="Genomic_DNA"/>
</dbReference>
<dbReference type="CDD" id="cd07560">
    <property type="entry name" value="Peptidase_S41_CPP"/>
    <property type="match status" value="1"/>
</dbReference>
<dbReference type="GO" id="GO:0008236">
    <property type="term" value="F:serine-type peptidase activity"/>
    <property type="evidence" value="ECO:0007669"/>
    <property type="project" value="UniProtKB-KW"/>
</dbReference>
<dbReference type="AlphaFoldDB" id="A0A8J6P0P8"/>
<evidence type="ECO:0000256" key="3">
    <source>
        <dbReference type="ARBA" id="ARBA00022801"/>
    </source>
</evidence>
<keyword evidence="3" id="KW-0378">Hydrolase</keyword>
<dbReference type="InterPro" id="IPR036034">
    <property type="entry name" value="PDZ_sf"/>
</dbReference>
<dbReference type="SUPFAM" id="SSF52096">
    <property type="entry name" value="ClpP/crotonase"/>
    <property type="match status" value="1"/>
</dbReference>
<protein>
    <submittedName>
        <fullName evidence="6">PDZ domain-containing protein</fullName>
    </submittedName>
</protein>
<proteinExistence type="inferred from homology"/>
<dbReference type="Proteomes" id="UP000605201">
    <property type="component" value="Unassembled WGS sequence"/>
</dbReference>
<dbReference type="PANTHER" id="PTHR32060:SF30">
    <property type="entry name" value="CARBOXY-TERMINAL PROCESSING PROTEASE CTPA"/>
    <property type="match status" value="1"/>
</dbReference>
<organism evidence="6 7">
    <name type="scientific">Candidatus Desulfatibia vada</name>
    <dbReference type="NCBI Taxonomy" id="2841696"/>
    <lineage>
        <taxon>Bacteria</taxon>
        <taxon>Pseudomonadati</taxon>
        <taxon>Thermodesulfobacteriota</taxon>
        <taxon>Desulfobacteria</taxon>
        <taxon>Desulfobacterales</taxon>
        <taxon>Desulfobacterales incertae sedis</taxon>
        <taxon>Candidatus Desulfatibia</taxon>
    </lineage>
</organism>
<sequence>MKPKNKRLKLTAAGVFLLFFISLAPWCRAGEETNFKPLFPVDLKHEFPKSKKTFEEVKNLIMQQYYSDEITEDALYWAAIQGMLRHISPPKAPELGKIWTAEEYDKIYLSRQGNQVSLGIKSTFNFDEGRLTVTEVLPNSPAESILNPFDHILRIDSQSLKGKTLQELNALLEGKEGSEVKLTVNRDVKIFDVTLTRREFETETLIISRLTDEIALVEIKQFTAKLSDKLKDELAKLKDEGFQKLIIDLRNNPGGVFAESLRTVELFLPEKQILLRTFQREQKQQNYVSVNKKPFEFDIAILVNPQTASSAEVLASALQDQQKALVIGTKTYGKGVFEKTFKLDNDFHVKFITGTMYSPKGQSWQGRGLTPDFLIKQDGKTLAALLKLEVNQRFRKDVAMITAYKLLMR</sequence>
<reference evidence="6 7" key="1">
    <citation type="submission" date="2020-08" db="EMBL/GenBank/DDBJ databases">
        <title>Bridging the membrane lipid divide: bacteria of the FCB group superphylum have the potential to synthesize archaeal ether lipids.</title>
        <authorList>
            <person name="Villanueva L."/>
            <person name="Von Meijenfeldt F.A.B."/>
            <person name="Westbye A.B."/>
            <person name="Yadav S."/>
            <person name="Hopmans E.C."/>
            <person name="Dutilh B.E."/>
            <person name="Sinninghe Damste J.S."/>
        </authorList>
    </citation>
    <scope>NUCLEOTIDE SEQUENCE [LARGE SCALE GENOMIC DNA]</scope>
    <source>
        <strain evidence="6">NIOZ-UU17</strain>
    </source>
</reference>
<dbReference type="InterPro" id="IPR004447">
    <property type="entry name" value="Peptidase_S41A"/>
</dbReference>
<keyword evidence="2" id="KW-0645">Protease</keyword>
<dbReference type="InterPro" id="IPR001478">
    <property type="entry name" value="PDZ"/>
</dbReference>
<dbReference type="GO" id="GO:0004175">
    <property type="term" value="F:endopeptidase activity"/>
    <property type="evidence" value="ECO:0007669"/>
    <property type="project" value="TreeGrafter"/>
</dbReference>
<dbReference type="Pfam" id="PF03572">
    <property type="entry name" value="Peptidase_S41"/>
    <property type="match status" value="1"/>
</dbReference>
<dbReference type="PROSITE" id="PS50106">
    <property type="entry name" value="PDZ"/>
    <property type="match status" value="1"/>
</dbReference>
<dbReference type="GO" id="GO:0030288">
    <property type="term" value="C:outer membrane-bounded periplasmic space"/>
    <property type="evidence" value="ECO:0007669"/>
    <property type="project" value="TreeGrafter"/>
</dbReference>
<comment type="similarity">
    <text evidence="1">Belongs to the peptidase S41A family.</text>
</comment>
<dbReference type="SMART" id="SM00245">
    <property type="entry name" value="TSPc"/>
    <property type="match status" value="1"/>
</dbReference>
<accession>A0A8J6P0P8</accession>
<gene>
    <name evidence="6" type="ORF">H8D96_06920</name>
</gene>
<dbReference type="Gene3D" id="3.90.226.10">
    <property type="entry name" value="2-enoyl-CoA Hydratase, Chain A, domain 1"/>
    <property type="match status" value="1"/>
</dbReference>
<dbReference type="GO" id="GO:0007165">
    <property type="term" value="P:signal transduction"/>
    <property type="evidence" value="ECO:0007669"/>
    <property type="project" value="TreeGrafter"/>
</dbReference>
<dbReference type="InterPro" id="IPR005151">
    <property type="entry name" value="Tail-specific_protease"/>
</dbReference>
<evidence type="ECO:0000256" key="2">
    <source>
        <dbReference type="ARBA" id="ARBA00022670"/>
    </source>
</evidence>
<evidence type="ECO:0000259" key="5">
    <source>
        <dbReference type="PROSITE" id="PS50106"/>
    </source>
</evidence>
<evidence type="ECO:0000256" key="1">
    <source>
        <dbReference type="ARBA" id="ARBA00009179"/>
    </source>
</evidence>
<dbReference type="SMART" id="SM00228">
    <property type="entry name" value="PDZ"/>
    <property type="match status" value="1"/>
</dbReference>
<evidence type="ECO:0000256" key="4">
    <source>
        <dbReference type="ARBA" id="ARBA00022825"/>
    </source>
</evidence>
<name>A0A8J6P0P8_9BACT</name>
<keyword evidence="4" id="KW-0720">Serine protease</keyword>
<feature type="domain" description="PDZ" evidence="5">
    <location>
        <begin position="106"/>
        <end position="173"/>
    </location>
</feature>
<evidence type="ECO:0000313" key="7">
    <source>
        <dbReference type="Proteomes" id="UP000605201"/>
    </source>
</evidence>
<dbReference type="Pfam" id="PF13180">
    <property type="entry name" value="PDZ_2"/>
    <property type="match status" value="1"/>
</dbReference>
<dbReference type="Gene3D" id="2.30.42.10">
    <property type="match status" value="1"/>
</dbReference>
<dbReference type="SUPFAM" id="SSF50156">
    <property type="entry name" value="PDZ domain-like"/>
    <property type="match status" value="1"/>
</dbReference>
<comment type="caution">
    <text evidence="6">The sequence shown here is derived from an EMBL/GenBank/DDBJ whole genome shotgun (WGS) entry which is preliminary data.</text>
</comment>
<dbReference type="InterPro" id="IPR029045">
    <property type="entry name" value="ClpP/crotonase-like_dom_sf"/>
</dbReference>
<dbReference type="PANTHER" id="PTHR32060">
    <property type="entry name" value="TAIL-SPECIFIC PROTEASE"/>
    <property type="match status" value="1"/>
</dbReference>
<dbReference type="GO" id="GO:0006508">
    <property type="term" value="P:proteolysis"/>
    <property type="evidence" value="ECO:0007669"/>
    <property type="project" value="UniProtKB-KW"/>
</dbReference>
<evidence type="ECO:0000313" key="6">
    <source>
        <dbReference type="EMBL" id="MBC8431636.1"/>
    </source>
</evidence>